<sequence length="296" mass="32239">MPLNTRSLLRVSRLGSLARQPRAHRIFYSSGAKLPGGTPGEASEQAVPLGLYYEAVLNRPQPIPEVKPEEPPTSSPKSPRSTVRKAPAKKPKDNGGEATSSSSSSPSTTSGPETSAEPASAQEKARIIFGSRLAGPAERAERLEAIRNRSTLIAGVLVPPRPEEPDNCCMSGCVNCVWDRYRDEMEDFAAASVRAEEALQAHQLQREPPSPEIPAAIKEGIKEGLHGATNAQSMDDDGGGSETNWQADLKMTDRPKIAKDFWDDDLYKNVPVGIREFMKQEKRLKKKHEKEGTFGA</sequence>
<protein>
    <submittedName>
        <fullName evidence="1">Oxidoreductase-like protein</fullName>
    </submittedName>
</protein>
<comment type="caution">
    <text evidence="1">The sequence shown here is derived from an EMBL/GenBank/DDBJ whole genome shotgun (WGS) entry which is preliminary data.</text>
</comment>
<keyword evidence="2" id="KW-1185">Reference proteome</keyword>
<gene>
    <name evidence="1" type="ORF">F4820DRAFT_121645</name>
</gene>
<reference evidence="1 2" key="1">
    <citation type="journal article" date="2022" name="New Phytol.">
        <title>Ecological generalism drives hyperdiversity of secondary metabolite gene clusters in xylarialean endophytes.</title>
        <authorList>
            <person name="Franco M.E.E."/>
            <person name="Wisecaver J.H."/>
            <person name="Arnold A.E."/>
            <person name="Ju Y.M."/>
            <person name="Slot J.C."/>
            <person name="Ahrendt S."/>
            <person name="Moore L.P."/>
            <person name="Eastman K.E."/>
            <person name="Scott K."/>
            <person name="Konkel Z."/>
            <person name="Mondo S.J."/>
            <person name="Kuo A."/>
            <person name="Hayes R.D."/>
            <person name="Haridas S."/>
            <person name="Andreopoulos B."/>
            <person name="Riley R."/>
            <person name="LaButti K."/>
            <person name="Pangilinan J."/>
            <person name="Lipzen A."/>
            <person name="Amirebrahimi M."/>
            <person name="Yan J."/>
            <person name="Adam C."/>
            <person name="Keymanesh K."/>
            <person name="Ng V."/>
            <person name="Louie K."/>
            <person name="Northen T."/>
            <person name="Drula E."/>
            <person name="Henrissat B."/>
            <person name="Hsieh H.M."/>
            <person name="Youens-Clark K."/>
            <person name="Lutzoni F."/>
            <person name="Miadlikowska J."/>
            <person name="Eastwood D.C."/>
            <person name="Hamelin R.C."/>
            <person name="Grigoriev I.V."/>
            <person name="U'Ren J.M."/>
        </authorList>
    </citation>
    <scope>NUCLEOTIDE SEQUENCE [LARGE SCALE GENOMIC DNA]</scope>
    <source>
        <strain evidence="1 2">CBS 119005</strain>
    </source>
</reference>
<evidence type="ECO:0000313" key="2">
    <source>
        <dbReference type="Proteomes" id="UP001497700"/>
    </source>
</evidence>
<dbReference type="Proteomes" id="UP001497700">
    <property type="component" value="Unassembled WGS sequence"/>
</dbReference>
<proteinExistence type="predicted"/>
<accession>A0ACB9YLN6</accession>
<name>A0ACB9YLN6_9PEZI</name>
<evidence type="ECO:0000313" key="1">
    <source>
        <dbReference type="EMBL" id="KAI4860131.1"/>
    </source>
</evidence>
<organism evidence="1 2">
    <name type="scientific">Hypoxylon rubiginosum</name>
    <dbReference type="NCBI Taxonomy" id="110542"/>
    <lineage>
        <taxon>Eukaryota</taxon>
        <taxon>Fungi</taxon>
        <taxon>Dikarya</taxon>
        <taxon>Ascomycota</taxon>
        <taxon>Pezizomycotina</taxon>
        <taxon>Sordariomycetes</taxon>
        <taxon>Xylariomycetidae</taxon>
        <taxon>Xylariales</taxon>
        <taxon>Hypoxylaceae</taxon>
        <taxon>Hypoxylon</taxon>
    </lineage>
</organism>
<dbReference type="EMBL" id="MU393598">
    <property type="protein sequence ID" value="KAI4860131.1"/>
    <property type="molecule type" value="Genomic_DNA"/>
</dbReference>